<dbReference type="eggNOG" id="COG0553">
    <property type="taxonomic scope" value="Bacteria"/>
</dbReference>
<dbReference type="OrthoDB" id="9814088at2"/>
<gene>
    <name evidence="2" type="ORF">Chro_3880</name>
</gene>
<dbReference type="Proteomes" id="UP000010384">
    <property type="component" value="Chromosome"/>
</dbReference>
<dbReference type="InParanoid" id="K9U4H1"/>
<dbReference type="EMBL" id="CP003597">
    <property type="protein sequence ID" value="AFY89296.1"/>
    <property type="molecule type" value="Genomic_DNA"/>
</dbReference>
<sequence>MIVEFLALCHAGLHIDAKAFEEIQLFIGHEPNTIQSSQQRLFQHELSEEVKKYWLQERGISIFLCAKVIVAIELIKSGKVKAKLANTKRPFHAKIFRGDNAITSGSSNFSQSGLIYQLEKNNRYEKNKERKRYEESCQIAESYWRLGRDYNNELIVLLEDLLNVVTWQEALARACAELLEGEWAKRYIPTNYSLIKIFMSLSLFTLKSDLNILSLIFNLFNVICLTYFYPLCFSKFAPKIYLQNYCYS</sequence>
<proteinExistence type="predicted"/>
<evidence type="ECO:0000256" key="1">
    <source>
        <dbReference type="SAM" id="Phobius"/>
    </source>
</evidence>
<evidence type="ECO:0000313" key="2">
    <source>
        <dbReference type="EMBL" id="AFY89296.1"/>
    </source>
</evidence>
<evidence type="ECO:0008006" key="4">
    <source>
        <dbReference type="Google" id="ProtNLM"/>
    </source>
</evidence>
<name>K9U4H1_CHRTP</name>
<keyword evidence="1" id="KW-1133">Transmembrane helix</keyword>
<keyword evidence="3" id="KW-1185">Reference proteome</keyword>
<dbReference type="STRING" id="251229.Chro_3880"/>
<keyword evidence="1" id="KW-0472">Membrane</keyword>
<keyword evidence="1" id="KW-0812">Transmembrane</keyword>
<dbReference type="KEGG" id="cthe:Chro_3880"/>
<accession>K9U4H1</accession>
<dbReference type="AlphaFoldDB" id="K9U4H1"/>
<protein>
    <recommendedName>
        <fullName evidence="4">Phospholipase D-like domain-containing protein</fullName>
    </recommendedName>
</protein>
<evidence type="ECO:0000313" key="3">
    <source>
        <dbReference type="Proteomes" id="UP000010384"/>
    </source>
</evidence>
<dbReference type="Gene3D" id="3.30.870.10">
    <property type="entry name" value="Endonuclease Chain A"/>
    <property type="match status" value="1"/>
</dbReference>
<organism evidence="2 3">
    <name type="scientific">Chroococcidiopsis thermalis (strain PCC 7203)</name>
    <dbReference type="NCBI Taxonomy" id="251229"/>
    <lineage>
        <taxon>Bacteria</taxon>
        <taxon>Bacillati</taxon>
        <taxon>Cyanobacteriota</taxon>
        <taxon>Cyanophyceae</taxon>
        <taxon>Chroococcidiopsidales</taxon>
        <taxon>Chroococcidiopsidaceae</taxon>
        <taxon>Chroococcidiopsis</taxon>
    </lineage>
</organism>
<dbReference type="HOGENOM" id="CLU_1118613_0_0_3"/>
<reference evidence="2 3" key="1">
    <citation type="submission" date="2012-06" db="EMBL/GenBank/DDBJ databases">
        <title>Finished chromosome of genome of Chroococcidiopsis thermalis PCC 7203.</title>
        <authorList>
            <consortium name="US DOE Joint Genome Institute"/>
            <person name="Gugger M."/>
            <person name="Coursin T."/>
            <person name="Rippka R."/>
            <person name="Tandeau De Marsac N."/>
            <person name="Huntemann M."/>
            <person name="Wei C.-L."/>
            <person name="Han J."/>
            <person name="Detter J.C."/>
            <person name="Han C."/>
            <person name="Tapia R."/>
            <person name="Davenport K."/>
            <person name="Daligault H."/>
            <person name="Erkkila T."/>
            <person name="Gu W."/>
            <person name="Munk A.C.C."/>
            <person name="Teshima H."/>
            <person name="Xu Y."/>
            <person name="Chain P."/>
            <person name="Chen A."/>
            <person name="Krypides N."/>
            <person name="Mavromatis K."/>
            <person name="Markowitz V."/>
            <person name="Szeto E."/>
            <person name="Ivanova N."/>
            <person name="Mikhailova N."/>
            <person name="Ovchinnikova G."/>
            <person name="Pagani I."/>
            <person name="Pati A."/>
            <person name="Goodwin L."/>
            <person name="Peters L."/>
            <person name="Pitluck S."/>
            <person name="Woyke T."/>
            <person name="Kerfeld C."/>
        </authorList>
    </citation>
    <scope>NUCLEOTIDE SEQUENCE [LARGE SCALE GENOMIC DNA]</scope>
    <source>
        <strain evidence="2 3">PCC 7203</strain>
    </source>
</reference>
<feature type="transmembrane region" description="Helical" evidence="1">
    <location>
        <begin position="210"/>
        <end position="229"/>
    </location>
</feature>